<dbReference type="AlphaFoldDB" id="A0A0E9NQL0"/>
<accession>A0A0E9NQL0</accession>
<feature type="region of interest" description="Disordered" evidence="1">
    <location>
        <begin position="1"/>
        <end position="21"/>
    </location>
</feature>
<feature type="compositionally biased region" description="Basic and acidic residues" evidence="1">
    <location>
        <begin position="311"/>
        <end position="320"/>
    </location>
</feature>
<reference evidence="2 3" key="1">
    <citation type="journal article" date="2011" name="J. Gen. Appl. Microbiol.">
        <title>Draft genome sequencing of the enigmatic yeast Saitoella complicata.</title>
        <authorList>
            <person name="Nishida H."/>
            <person name="Hamamoto M."/>
            <person name="Sugiyama J."/>
        </authorList>
    </citation>
    <scope>NUCLEOTIDE SEQUENCE [LARGE SCALE GENOMIC DNA]</scope>
    <source>
        <strain evidence="2 3">NRRL Y-17804</strain>
    </source>
</reference>
<feature type="compositionally biased region" description="Polar residues" evidence="1">
    <location>
        <begin position="283"/>
        <end position="310"/>
    </location>
</feature>
<evidence type="ECO:0000256" key="1">
    <source>
        <dbReference type="SAM" id="MobiDB-lite"/>
    </source>
</evidence>
<feature type="compositionally biased region" description="Polar residues" evidence="1">
    <location>
        <begin position="7"/>
        <end position="21"/>
    </location>
</feature>
<protein>
    <submittedName>
        <fullName evidence="2">Uncharacterized protein</fullName>
    </submittedName>
</protein>
<reference evidence="2 3" key="3">
    <citation type="journal article" date="2015" name="Genome Announc.">
        <title>Draft Genome Sequence of the Archiascomycetous Yeast Saitoella complicata.</title>
        <authorList>
            <person name="Yamauchi K."/>
            <person name="Kondo S."/>
            <person name="Hamamoto M."/>
            <person name="Takahashi Y."/>
            <person name="Ogura Y."/>
            <person name="Hayashi T."/>
            <person name="Nishida H."/>
        </authorList>
    </citation>
    <scope>NUCLEOTIDE SEQUENCE [LARGE SCALE GENOMIC DNA]</scope>
    <source>
        <strain evidence="2 3">NRRL Y-17804</strain>
    </source>
</reference>
<feature type="region of interest" description="Disordered" evidence="1">
    <location>
        <begin position="253"/>
        <end position="320"/>
    </location>
</feature>
<reference evidence="2 3" key="2">
    <citation type="journal article" date="2014" name="J. Gen. Appl. Microbiol.">
        <title>The early diverging ascomycetous budding yeast Saitoella complicata has three histone deacetylases belonging to the Clr6, Hos2, and Rpd3 lineages.</title>
        <authorList>
            <person name="Nishida H."/>
            <person name="Matsumoto T."/>
            <person name="Kondo S."/>
            <person name="Hamamoto M."/>
            <person name="Yoshikawa H."/>
        </authorList>
    </citation>
    <scope>NUCLEOTIDE SEQUENCE [LARGE SCALE GENOMIC DNA]</scope>
    <source>
        <strain evidence="2 3">NRRL Y-17804</strain>
    </source>
</reference>
<evidence type="ECO:0000313" key="3">
    <source>
        <dbReference type="Proteomes" id="UP000033140"/>
    </source>
</evidence>
<keyword evidence="3" id="KW-1185">Reference proteome</keyword>
<comment type="caution">
    <text evidence="2">The sequence shown here is derived from an EMBL/GenBank/DDBJ whole genome shotgun (WGS) entry which is preliminary data.</text>
</comment>
<proteinExistence type="predicted"/>
<dbReference type="Proteomes" id="UP000033140">
    <property type="component" value="Unassembled WGS sequence"/>
</dbReference>
<sequence length="320" mass="33447">MGKVWITKSNQNPTPIAQRKTPSQIFANRPHDTELSQDLARGTAYCTPTKPRSRSLHLTVTTEGEGVVLLPDVTTSRLGVVETVTLVDTTGLLANGSKTTGLTVLVNSVRDPVDTRVTTNSFVRGINTDDLKVLVGGIRVDPVRVQDAQVRATAADALLGGGAEGALVFELVDTLVGGLTVGGTLGGGALATTAADADTVDDVSLLGLVTETAGLVGAGRTGSTVADRQLAVLPAADTEKEAVRPIVLGGKGRREGEEVHTGGHRSASSCRALPSTCRHPNHTKNISAQIPFTRSNEDGPQSKSNRQSRSCFEEKMIVRG</sequence>
<organism evidence="2 3">
    <name type="scientific">Saitoella complicata (strain BCRC 22490 / CBS 7301 / JCM 7358 / NBRC 10748 / NRRL Y-17804)</name>
    <dbReference type="NCBI Taxonomy" id="698492"/>
    <lineage>
        <taxon>Eukaryota</taxon>
        <taxon>Fungi</taxon>
        <taxon>Dikarya</taxon>
        <taxon>Ascomycota</taxon>
        <taxon>Taphrinomycotina</taxon>
        <taxon>Taphrinomycotina incertae sedis</taxon>
        <taxon>Saitoella</taxon>
    </lineage>
</organism>
<name>A0A0E9NQL0_SAICN</name>
<gene>
    <name evidence="2" type="ORF">G7K_6251-t1</name>
</gene>
<evidence type="ECO:0000313" key="2">
    <source>
        <dbReference type="EMBL" id="GAO52167.1"/>
    </source>
</evidence>
<dbReference type="EMBL" id="BACD03000061">
    <property type="protein sequence ID" value="GAO52167.1"/>
    <property type="molecule type" value="Genomic_DNA"/>
</dbReference>